<dbReference type="SUPFAM" id="SSF69000">
    <property type="entry name" value="FAD-dependent thiol oxidase"/>
    <property type="match status" value="1"/>
</dbReference>
<organism evidence="8 9">
    <name type="scientific">Cyanidium caldarium</name>
    <name type="common">Red alga</name>
    <dbReference type="NCBI Taxonomy" id="2771"/>
    <lineage>
        <taxon>Eukaryota</taxon>
        <taxon>Rhodophyta</taxon>
        <taxon>Bangiophyceae</taxon>
        <taxon>Cyanidiales</taxon>
        <taxon>Cyanidiaceae</taxon>
        <taxon>Cyanidium</taxon>
    </lineage>
</organism>
<dbReference type="InterPro" id="IPR017905">
    <property type="entry name" value="ERV/ALR_sulphydryl_oxidase"/>
</dbReference>
<evidence type="ECO:0000259" key="7">
    <source>
        <dbReference type="PROSITE" id="PS51324"/>
    </source>
</evidence>
<dbReference type="Pfam" id="PF04777">
    <property type="entry name" value="Evr1_Alr"/>
    <property type="match status" value="1"/>
</dbReference>
<evidence type="ECO:0000256" key="5">
    <source>
        <dbReference type="ARBA" id="ARBA00023157"/>
    </source>
</evidence>
<keyword evidence="9" id="KW-1185">Reference proteome</keyword>
<keyword evidence="6" id="KW-1133">Transmembrane helix</keyword>
<dbReference type="EC" id="1.8.3.2" evidence="6"/>
<evidence type="ECO:0000313" key="9">
    <source>
        <dbReference type="Proteomes" id="UP001301350"/>
    </source>
</evidence>
<feature type="domain" description="ERV/ALR sulfhydryl oxidase" evidence="7">
    <location>
        <begin position="104"/>
        <end position="207"/>
    </location>
</feature>
<dbReference type="Proteomes" id="UP001301350">
    <property type="component" value="Unassembled WGS sequence"/>
</dbReference>
<dbReference type="GO" id="GO:0005739">
    <property type="term" value="C:mitochondrion"/>
    <property type="evidence" value="ECO:0007669"/>
    <property type="project" value="TreeGrafter"/>
</dbReference>
<keyword evidence="2 6" id="KW-0285">Flavoprotein</keyword>
<dbReference type="AlphaFoldDB" id="A0AAV9IRQ7"/>
<evidence type="ECO:0000256" key="3">
    <source>
        <dbReference type="ARBA" id="ARBA00022827"/>
    </source>
</evidence>
<evidence type="ECO:0000256" key="2">
    <source>
        <dbReference type="ARBA" id="ARBA00022630"/>
    </source>
</evidence>
<keyword evidence="6" id="KW-0472">Membrane</keyword>
<dbReference type="InterPro" id="IPR039799">
    <property type="entry name" value="ALR/ERV"/>
</dbReference>
<dbReference type="EMBL" id="JANCYW010000002">
    <property type="protein sequence ID" value="KAK4534766.1"/>
    <property type="molecule type" value="Genomic_DNA"/>
</dbReference>
<proteinExistence type="predicted"/>
<evidence type="ECO:0000256" key="6">
    <source>
        <dbReference type="RuleBase" id="RU371123"/>
    </source>
</evidence>
<evidence type="ECO:0000256" key="1">
    <source>
        <dbReference type="ARBA" id="ARBA00001974"/>
    </source>
</evidence>
<sequence length="239" mass="26189">MGIQLPRPAVRVGSSGASVSRLGRRRRSGRLLGSVLLGLALAVLAALAIIAVYRNGERPLNVNEAWSEREMEAGDKRDGAPASSATMDASLAANASHPLSFTGARLNREALGRAAWTVLHAAAAHYPAIPTAMQQRRARDLVWGLVTLYPCEECRRHFATVMQQHPLHVETRDTFLTWTCRVHNEVNARLHKPLVDCTDLAALDRRWRDCGCDQQTPGNRDTSRDHHAMGAHAAAILTE</sequence>
<dbReference type="GO" id="GO:0016971">
    <property type="term" value="F:flavin-dependent sulfhydryl oxidase activity"/>
    <property type="evidence" value="ECO:0007669"/>
    <property type="project" value="InterPro"/>
</dbReference>
<keyword evidence="3 6" id="KW-0274">FAD</keyword>
<comment type="cofactor">
    <cofactor evidence="1 6">
        <name>FAD</name>
        <dbReference type="ChEBI" id="CHEBI:57692"/>
    </cofactor>
</comment>
<dbReference type="GO" id="GO:0050660">
    <property type="term" value="F:flavin adenine dinucleotide binding"/>
    <property type="evidence" value="ECO:0007669"/>
    <property type="project" value="TreeGrafter"/>
</dbReference>
<keyword evidence="6" id="KW-0812">Transmembrane</keyword>
<evidence type="ECO:0000256" key="4">
    <source>
        <dbReference type="ARBA" id="ARBA00023002"/>
    </source>
</evidence>
<name>A0AAV9IRQ7_CYACA</name>
<protein>
    <recommendedName>
        <fullName evidence="6">Sulfhydryl oxidase</fullName>
        <ecNumber evidence="6">1.8.3.2</ecNumber>
    </recommendedName>
</protein>
<dbReference type="InterPro" id="IPR036774">
    <property type="entry name" value="ERV/ALR_sulphydryl_oxid_sf"/>
</dbReference>
<comment type="catalytic activity">
    <reaction evidence="6">
        <text>2 R'C(R)SH + O2 = R'C(R)S-S(R)CR' + H2O2</text>
        <dbReference type="Rhea" id="RHEA:17357"/>
        <dbReference type="ChEBI" id="CHEBI:15379"/>
        <dbReference type="ChEBI" id="CHEBI:16240"/>
        <dbReference type="ChEBI" id="CHEBI:16520"/>
        <dbReference type="ChEBI" id="CHEBI:17412"/>
        <dbReference type="EC" id="1.8.3.2"/>
    </reaction>
</comment>
<dbReference type="PANTHER" id="PTHR12645">
    <property type="entry name" value="ALR/ERV"/>
    <property type="match status" value="1"/>
</dbReference>
<comment type="caution">
    <text evidence="8">The sequence shown here is derived from an EMBL/GenBank/DDBJ whole genome shotgun (WGS) entry which is preliminary data.</text>
</comment>
<feature type="transmembrane region" description="Helical" evidence="6">
    <location>
        <begin position="31"/>
        <end position="53"/>
    </location>
</feature>
<dbReference type="PANTHER" id="PTHR12645:SF0">
    <property type="entry name" value="FAD-LINKED SULFHYDRYL OXIDASE ALR"/>
    <property type="match status" value="1"/>
</dbReference>
<dbReference type="PROSITE" id="PS51324">
    <property type="entry name" value="ERV_ALR"/>
    <property type="match status" value="1"/>
</dbReference>
<gene>
    <name evidence="8" type="ORF">CDCA_CDCA02G0791</name>
</gene>
<keyword evidence="5" id="KW-1015">Disulfide bond</keyword>
<keyword evidence="4 6" id="KW-0560">Oxidoreductase</keyword>
<accession>A0AAV9IRQ7</accession>
<evidence type="ECO:0000313" key="8">
    <source>
        <dbReference type="EMBL" id="KAK4534766.1"/>
    </source>
</evidence>
<dbReference type="Gene3D" id="1.20.120.310">
    <property type="entry name" value="ERV/ALR sulfhydryl oxidase domain"/>
    <property type="match status" value="1"/>
</dbReference>
<reference evidence="8 9" key="1">
    <citation type="submission" date="2022-07" db="EMBL/GenBank/DDBJ databases">
        <title>Genome-wide signatures of adaptation to extreme environments.</title>
        <authorList>
            <person name="Cho C.H."/>
            <person name="Yoon H.S."/>
        </authorList>
    </citation>
    <scope>NUCLEOTIDE SEQUENCE [LARGE SCALE GENOMIC DNA]</scope>
    <source>
        <strain evidence="8 9">DBV 063 E5</strain>
    </source>
</reference>